<reference evidence="2 3" key="1">
    <citation type="journal article" date="2016" name="BMC Genomics">
        <title>Comparative genomics reveals Cyclospora cayetanensis possesses coccidia-like metabolism and invasion components but unique surface antigens.</title>
        <authorList>
            <person name="Liu S."/>
            <person name="Wang L."/>
            <person name="Zheng H."/>
            <person name="Xu Z."/>
            <person name="Roellig D.M."/>
            <person name="Li N."/>
            <person name="Frace M.A."/>
            <person name="Tang K."/>
            <person name="Arrowood M.J."/>
            <person name="Moss D.M."/>
            <person name="Zhang L."/>
            <person name="Feng Y."/>
            <person name="Xiao L."/>
        </authorList>
    </citation>
    <scope>NUCLEOTIDE SEQUENCE [LARGE SCALE GENOMIC DNA]</scope>
    <source>
        <strain evidence="2 3">CHN_HEN01</strain>
    </source>
</reference>
<dbReference type="InterPro" id="IPR036322">
    <property type="entry name" value="WD40_repeat_dom_sf"/>
</dbReference>
<comment type="caution">
    <text evidence="2">The sequence shown here is derived from an EMBL/GenBank/DDBJ whole genome shotgun (WGS) entry which is preliminary data.</text>
</comment>
<dbReference type="Proteomes" id="UP000095192">
    <property type="component" value="Unassembled WGS sequence"/>
</dbReference>
<protein>
    <submittedName>
        <fullName evidence="2">Uncharacterized protein</fullName>
    </submittedName>
</protein>
<proteinExistence type="predicted"/>
<accession>A0A1D3D4L4</accession>
<dbReference type="EMBL" id="JROU02000755">
    <property type="protein sequence ID" value="OEH78393.1"/>
    <property type="molecule type" value="Genomic_DNA"/>
</dbReference>
<feature type="region of interest" description="Disordered" evidence="1">
    <location>
        <begin position="16"/>
        <end position="71"/>
    </location>
</feature>
<feature type="region of interest" description="Disordered" evidence="1">
    <location>
        <begin position="112"/>
        <end position="150"/>
    </location>
</feature>
<feature type="compositionally biased region" description="Low complexity" evidence="1">
    <location>
        <begin position="283"/>
        <end position="292"/>
    </location>
</feature>
<name>A0A1D3D4L4_9EIME</name>
<dbReference type="VEuPathDB" id="ToxoDB:cyc_05335"/>
<gene>
    <name evidence="2" type="ORF">cyc_05335</name>
</gene>
<feature type="compositionally biased region" description="Low complexity" evidence="1">
    <location>
        <begin position="139"/>
        <end position="148"/>
    </location>
</feature>
<feature type="region of interest" description="Disordered" evidence="1">
    <location>
        <begin position="819"/>
        <end position="838"/>
    </location>
</feature>
<dbReference type="Gene3D" id="2.130.10.10">
    <property type="entry name" value="YVTN repeat-like/Quinoprotein amine dehydrogenase"/>
    <property type="match status" value="1"/>
</dbReference>
<organism evidence="2 3">
    <name type="scientific">Cyclospora cayetanensis</name>
    <dbReference type="NCBI Taxonomy" id="88456"/>
    <lineage>
        <taxon>Eukaryota</taxon>
        <taxon>Sar</taxon>
        <taxon>Alveolata</taxon>
        <taxon>Apicomplexa</taxon>
        <taxon>Conoidasida</taxon>
        <taxon>Coccidia</taxon>
        <taxon>Eucoccidiorida</taxon>
        <taxon>Eimeriorina</taxon>
        <taxon>Eimeriidae</taxon>
        <taxon>Cyclospora</taxon>
    </lineage>
</organism>
<feature type="compositionally biased region" description="Low complexity" evidence="1">
    <location>
        <begin position="1494"/>
        <end position="1518"/>
    </location>
</feature>
<evidence type="ECO:0000313" key="3">
    <source>
        <dbReference type="Proteomes" id="UP000095192"/>
    </source>
</evidence>
<feature type="region of interest" description="Disordered" evidence="1">
    <location>
        <begin position="1638"/>
        <end position="1665"/>
    </location>
</feature>
<evidence type="ECO:0000256" key="1">
    <source>
        <dbReference type="SAM" id="MobiDB-lite"/>
    </source>
</evidence>
<feature type="region of interest" description="Disordered" evidence="1">
    <location>
        <begin position="283"/>
        <end position="303"/>
    </location>
</feature>
<dbReference type="InterPro" id="IPR001680">
    <property type="entry name" value="WD40_rpt"/>
</dbReference>
<dbReference type="VEuPathDB" id="ToxoDB:LOC34621706"/>
<dbReference type="SUPFAM" id="SSF50978">
    <property type="entry name" value="WD40 repeat-like"/>
    <property type="match status" value="1"/>
</dbReference>
<feature type="region of interest" description="Disordered" evidence="1">
    <location>
        <begin position="1030"/>
        <end position="1051"/>
    </location>
</feature>
<keyword evidence="3" id="KW-1185">Reference proteome</keyword>
<feature type="region of interest" description="Disordered" evidence="1">
    <location>
        <begin position="1490"/>
        <end position="1518"/>
    </location>
</feature>
<sequence>MLRKQCQFPLAATATAETVTVHEQQKPPPAAASTEEGAFFQGHPGEGRCPSGESSSRPVDAPPPRNCSSLTQPQENLQQQFLASLAGATQEDAAGAAAVSLTRLLITKLLPQGSTRDGDRSLRHNRAPQPAANSLQRLQQKQQKQQQQMYECQPVPLPRWLASSPGFSRLRDSQQESGTRISACAVASDCRAALGFCNGVLLLVPLPAREREEKLKEQEAAAAALSRESCSPSSQHMSSPQQAVWVLQGHDAEITDVSVAPRSLLASAGLTGCVLIHVLPACSSSSNSSSASSKKRGSGKTPAAGAAEAGGFVAVGPTLSLQYTHPVLSVSLSPDCSLSLFPAAAALLSDAQAARASLQGCAAAVRGGTVASFPGGPSFSRLRQFHASTSAPASSLHQREGGLRSVCAVGCMNGSLLLHTRGFYAERDVLLQQGDAPICCCRWRGSLLAWGTTSGSVHVFHVSSKQKVCCLQRPLGTAAAAGTAAASETAAPPRSASLLQWVQDDLLAVAWETEVQLLRIVSSEDPQPLTGVDAAGATASAFRCGHVISTVDLKGSSVRGVFPSPELPSALQPALCLLKLERAAASAVAGGSCAVVASKDSAEEAVVWLLLVSCGRGCVVSHQRLRLPFSAAPSRQRVVAEPDRAEKREDAERGSHTSKYADFLVAPMAEGGGCILCCGADVFALRPRDAQDKVQWLLQQQPLTLNVELALSTAMLVSDEFATATSLQARDADWMDLLCLFAEHKALAPFACQLVAAAAAEGAPASTAEGSRAATTAGECAAARRTAFQPPVALYLELLQLLLRDASADLRERFRRERIQEQSEGSMQLQEQSARPPLQGDGAAEAAAFLRCLAAFPPLPAAASVELLQCLLQLPLLCRLSQWGVDAASQETPQQAHARLLRRLQQREQRRPLQEPHGTHEGGSSPRAAVYIHRVLMSPKDAISPCVSEPQGAAIAAEADKRSVTAPSNEFEEENNRILPTPESAAAALAAAVPSMSLQLLQLQAADALTLLCLRPHPAKPWLCEANSARDAGESDNSCSSSSGFRHRSKNPGRGALVFPPEDVVPHLLCAQALLHLYLKAAYSACPAAVACLSLLQVKLYLSLEPHLLLTFLRSADGSYDYEEAYNLLLQEGGEAPHLQEQRQQHAVSFGPDAAADADALQPLNDAPQELEGFQPSARARQGRLEEALLLLLLRCNDVEAAVQVAESTQLAAAALRHPPHAQEQRQQHSAEAAANEGGLWKLIVSVCSSNPPLLVALLHALDRAPALSSLHLHVSKGGAAAKDRAAKRASTTEALNPVSSSDSSSTVLSRWCLLPLSLAEKAILEWELFLRRRRGVTVRCGSKSSKSSSVDAGVVDKGQLKLLIERSSVSSAELQEQLKAARCAAAREEKLPLQVWSGYCSSPISIPPSAKGAYSASGVSGALQCRSHLAPRALRSAEAAAAAPGDRRAATGRRLASCCVICNKPLAAAPGQRTEFWLLPQGGAAAATWGGESSAPTISASTTPRATTPRNATAGAADTRAAAGWVSQLRTKTATGEISIPGEALVSDDDLRRAEEQGCQQKEKEKIVVFWCGHCMHSTCCQRSCTPARGNEAGEATDLPVTLRCSLCAFATSAAWRGAWRRVGSWGDGLELAPLQLPTTHSKPTKKTAVGGGHSSALQQQLEA</sequence>
<dbReference type="SMART" id="SM00320">
    <property type="entry name" value="WD40"/>
    <property type="match status" value="2"/>
</dbReference>
<dbReference type="InParanoid" id="A0A1D3D4L4"/>
<feature type="region of interest" description="Disordered" evidence="1">
    <location>
        <begin position="1284"/>
        <end position="1305"/>
    </location>
</feature>
<evidence type="ECO:0000313" key="2">
    <source>
        <dbReference type="EMBL" id="OEH78393.1"/>
    </source>
</evidence>
<dbReference type="InterPro" id="IPR015943">
    <property type="entry name" value="WD40/YVTN_repeat-like_dom_sf"/>
</dbReference>